<sequence length="234" mass="25475">MIAVDKTYRSINIKTALFAILALGITLIGCTSKTTKEEEFSGFLSDYSQLTKGSSVDGDNAVVLKWVSPVLSQRKYTKVMLDPVVIYPAPQPGPQLRTEVLKSMLAYLNKEAKHQVEQAYEVVTEPGKDVVRLRAAITGVETSPEDLAAYEYVPIALALAGVSTATGSRSQMVEIFLEAELTDSLSGERLAAAVRKGFGEPVENKDEQVELENVRPVLDGWARSAVNLLKATIK</sequence>
<evidence type="ECO:0000313" key="2">
    <source>
        <dbReference type="Proteomes" id="UP000186905"/>
    </source>
</evidence>
<proteinExistence type="predicted"/>
<reference evidence="1 2" key="1">
    <citation type="submission" date="2016-09" db="EMBL/GenBank/DDBJ databases">
        <title>Photobacterium proteolyticum sp. nov. a protease producing bacterium isolated from ocean sediments of Laizhou Bay.</title>
        <authorList>
            <person name="Li Y."/>
        </authorList>
    </citation>
    <scope>NUCLEOTIDE SEQUENCE [LARGE SCALE GENOMIC DNA]</scope>
    <source>
        <strain evidence="1 2">13-12</strain>
    </source>
</reference>
<dbReference type="PROSITE" id="PS51257">
    <property type="entry name" value="PROKAR_LIPOPROTEIN"/>
    <property type="match status" value="1"/>
</dbReference>
<dbReference type="Pfam" id="PF11769">
    <property type="entry name" value="DUF3313"/>
    <property type="match status" value="1"/>
</dbReference>
<keyword evidence="2" id="KW-1185">Reference proteome</keyword>
<gene>
    <name evidence="1" type="ORF">BIT28_16060</name>
</gene>
<name>A0A1Q9GZD4_9GAMM</name>
<organism evidence="1 2">
    <name type="scientific">Photobacterium proteolyticum</name>
    <dbReference type="NCBI Taxonomy" id="1903952"/>
    <lineage>
        <taxon>Bacteria</taxon>
        <taxon>Pseudomonadati</taxon>
        <taxon>Pseudomonadota</taxon>
        <taxon>Gammaproteobacteria</taxon>
        <taxon>Vibrionales</taxon>
        <taxon>Vibrionaceae</taxon>
        <taxon>Photobacterium</taxon>
    </lineage>
</organism>
<evidence type="ECO:0008006" key="3">
    <source>
        <dbReference type="Google" id="ProtNLM"/>
    </source>
</evidence>
<dbReference type="STRING" id="1903952.BIT28_16060"/>
<evidence type="ECO:0000313" key="1">
    <source>
        <dbReference type="EMBL" id="OLQ80596.1"/>
    </source>
</evidence>
<dbReference type="EMBL" id="MJIL01000046">
    <property type="protein sequence ID" value="OLQ80596.1"/>
    <property type="molecule type" value="Genomic_DNA"/>
</dbReference>
<comment type="caution">
    <text evidence="1">The sequence shown here is derived from an EMBL/GenBank/DDBJ whole genome shotgun (WGS) entry which is preliminary data.</text>
</comment>
<dbReference type="AlphaFoldDB" id="A0A1Q9GZD4"/>
<dbReference type="Proteomes" id="UP000186905">
    <property type="component" value="Unassembled WGS sequence"/>
</dbReference>
<dbReference type="InterPro" id="IPR021747">
    <property type="entry name" value="DUF3313"/>
</dbReference>
<protein>
    <recommendedName>
        <fullName evidence="3">DUF3313 domain-containing protein</fullName>
    </recommendedName>
</protein>
<accession>A0A1Q9GZD4</accession>